<dbReference type="PANTHER" id="PTHR46401:SF2">
    <property type="entry name" value="GLYCOSYLTRANSFERASE WBBK-RELATED"/>
    <property type="match status" value="1"/>
</dbReference>
<dbReference type="Gene3D" id="3.40.50.2000">
    <property type="entry name" value="Glycogen Phosphorylase B"/>
    <property type="match status" value="1"/>
</dbReference>
<dbReference type="GO" id="GO:0016757">
    <property type="term" value="F:glycosyltransferase activity"/>
    <property type="evidence" value="ECO:0007669"/>
    <property type="project" value="UniProtKB-KW"/>
</dbReference>
<feature type="domain" description="Glycosyl transferase family 1" evidence="2">
    <location>
        <begin position="179"/>
        <end position="329"/>
    </location>
</feature>
<keyword evidence="1 3" id="KW-0808">Transferase</keyword>
<dbReference type="Pfam" id="PF00534">
    <property type="entry name" value="Glycos_transf_1"/>
    <property type="match status" value="1"/>
</dbReference>
<organism evidence="3 4">
    <name type="scientific">Algoriphagus namhaensis</name>
    <dbReference type="NCBI Taxonomy" id="915353"/>
    <lineage>
        <taxon>Bacteria</taxon>
        <taxon>Pseudomonadati</taxon>
        <taxon>Bacteroidota</taxon>
        <taxon>Cytophagia</taxon>
        <taxon>Cytophagales</taxon>
        <taxon>Cyclobacteriaceae</taxon>
        <taxon>Algoriphagus</taxon>
    </lineage>
</organism>
<dbReference type="RefSeq" id="WP_377906221.1">
    <property type="nucleotide sequence ID" value="NZ_JBHRZS010000007.1"/>
</dbReference>
<keyword evidence="3" id="KW-0328">Glycosyltransferase</keyword>
<keyword evidence="4" id="KW-1185">Reference proteome</keyword>
<accession>A0ABV8AVI6</accession>
<protein>
    <submittedName>
        <fullName evidence="3">Glycosyltransferase family 4 protein</fullName>
        <ecNumber evidence="3">2.4.-.-</ecNumber>
    </submittedName>
</protein>
<evidence type="ECO:0000256" key="1">
    <source>
        <dbReference type="ARBA" id="ARBA00022679"/>
    </source>
</evidence>
<gene>
    <name evidence="3" type="ORF">ACFOSV_11820</name>
</gene>
<dbReference type="CDD" id="cd03801">
    <property type="entry name" value="GT4_PimA-like"/>
    <property type="match status" value="1"/>
</dbReference>
<reference evidence="4" key="1">
    <citation type="journal article" date="2019" name="Int. J. Syst. Evol. Microbiol.">
        <title>The Global Catalogue of Microorganisms (GCM) 10K type strain sequencing project: providing services to taxonomists for standard genome sequencing and annotation.</title>
        <authorList>
            <consortium name="The Broad Institute Genomics Platform"/>
            <consortium name="The Broad Institute Genome Sequencing Center for Infectious Disease"/>
            <person name="Wu L."/>
            <person name="Ma J."/>
        </authorList>
    </citation>
    <scope>NUCLEOTIDE SEQUENCE [LARGE SCALE GENOMIC DNA]</scope>
    <source>
        <strain evidence="4">CCUG 60523</strain>
    </source>
</reference>
<comment type="caution">
    <text evidence="3">The sequence shown here is derived from an EMBL/GenBank/DDBJ whole genome shotgun (WGS) entry which is preliminary data.</text>
</comment>
<sequence>MQYKVLVSSIALPPTTFGSWTNRIMSFQRRLNYFDYVLSPTTEPSERFIFTKKKELKLWEKASRRRAEKIYRGYLKELRNIAQAGHALQILVVDDRTLLEAVVSIKSNLPKGTQIYYSHHGHSLPSNNFVFDQVDKVFFLTESGYKQTLLTNYQFTPEVFIVGNGVVGEEFSPLSISEKKKQREKFGLGENDLVISWMANSRPVKGLHIFRKVVEKILRIHPEIKIISIGHDPIPTIDHENWLQVGKIPNEKLPEYLRLSDVYFFTSLWQEGFGLSLAEAIKCGNWAISSKLGGIPYLLEGVDNSILVERPNVVDDWIEAFEIFLKERNRGIKAPDKAKLDQLHSYSNWETRFLNALES</sequence>
<dbReference type="PANTHER" id="PTHR46401">
    <property type="entry name" value="GLYCOSYLTRANSFERASE WBBK-RELATED"/>
    <property type="match status" value="1"/>
</dbReference>
<dbReference type="Proteomes" id="UP001595805">
    <property type="component" value="Unassembled WGS sequence"/>
</dbReference>
<evidence type="ECO:0000313" key="3">
    <source>
        <dbReference type="EMBL" id="MFC3880872.1"/>
    </source>
</evidence>
<proteinExistence type="predicted"/>
<dbReference type="InterPro" id="IPR001296">
    <property type="entry name" value="Glyco_trans_1"/>
</dbReference>
<name>A0ABV8AVI6_9BACT</name>
<dbReference type="EC" id="2.4.-.-" evidence="3"/>
<dbReference type="SUPFAM" id="SSF53756">
    <property type="entry name" value="UDP-Glycosyltransferase/glycogen phosphorylase"/>
    <property type="match status" value="1"/>
</dbReference>
<evidence type="ECO:0000313" key="4">
    <source>
        <dbReference type="Proteomes" id="UP001595805"/>
    </source>
</evidence>
<dbReference type="EMBL" id="JBHRZS010000007">
    <property type="protein sequence ID" value="MFC3880872.1"/>
    <property type="molecule type" value="Genomic_DNA"/>
</dbReference>
<evidence type="ECO:0000259" key="2">
    <source>
        <dbReference type="Pfam" id="PF00534"/>
    </source>
</evidence>